<feature type="domain" description="Purine catabolism PurC-like" evidence="2">
    <location>
        <begin position="15"/>
        <end position="134"/>
    </location>
</feature>
<accession>A0ABS2Q8V5</accession>
<gene>
    <name evidence="5" type="ORF">JOC27_001670</name>
</gene>
<protein>
    <submittedName>
        <fullName evidence="5">Purine catabolism regulator</fullName>
    </submittedName>
</protein>
<dbReference type="InterPro" id="IPR012914">
    <property type="entry name" value="PucR_dom"/>
</dbReference>
<evidence type="ECO:0000256" key="1">
    <source>
        <dbReference type="ARBA" id="ARBA00006754"/>
    </source>
</evidence>
<dbReference type="PANTHER" id="PTHR33744">
    <property type="entry name" value="CARBOHYDRATE DIACID REGULATOR"/>
    <property type="match status" value="1"/>
</dbReference>
<dbReference type="Pfam" id="PF13556">
    <property type="entry name" value="HTH_30"/>
    <property type="match status" value="1"/>
</dbReference>
<dbReference type="PANTHER" id="PTHR33744:SF1">
    <property type="entry name" value="DNA-BINDING TRANSCRIPTIONAL ACTIVATOR ADER"/>
    <property type="match status" value="1"/>
</dbReference>
<dbReference type="InterPro" id="IPR051448">
    <property type="entry name" value="CdaR-like_regulators"/>
</dbReference>
<evidence type="ECO:0000259" key="3">
    <source>
        <dbReference type="Pfam" id="PF13556"/>
    </source>
</evidence>
<keyword evidence="6" id="KW-1185">Reference proteome</keyword>
<dbReference type="InterPro" id="IPR041522">
    <property type="entry name" value="CdaR_GGDEF"/>
</dbReference>
<dbReference type="Gene3D" id="1.10.10.2840">
    <property type="entry name" value="PucR C-terminal helix-turn-helix domain"/>
    <property type="match status" value="1"/>
</dbReference>
<dbReference type="Proteomes" id="UP000823201">
    <property type="component" value="Unassembled WGS sequence"/>
</dbReference>
<evidence type="ECO:0000313" key="6">
    <source>
        <dbReference type="Proteomes" id="UP000823201"/>
    </source>
</evidence>
<comment type="similarity">
    <text evidence="1">Belongs to the CdaR family.</text>
</comment>
<feature type="domain" description="PucR C-terminal helix-turn-helix" evidence="3">
    <location>
        <begin position="484"/>
        <end position="542"/>
    </location>
</feature>
<evidence type="ECO:0000259" key="4">
    <source>
        <dbReference type="Pfam" id="PF17853"/>
    </source>
</evidence>
<evidence type="ECO:0000259" key="2">
    <source>
        <dbReference type="Pfam" id="PF07905"/>
    </source>
</evidence>
<dbReference type="InterPro" id="IPR042070">
    <property type="entry name" value="PucR_C-HTH_sf"/>
</dbReference>
<name>A0ABS2Q8V5_9BACL</name>
<dbReference type="Pfam" id="PF07905">
    <property type="entry name" value="PucR"/>
    <property type="match status" value="1"/>
</dbReference>
<organism evidence="5 6">
    <name type="scientific">Sporolactobacillus spathodeae</name>
    <dbReference type="NCBI Taxonomy" id="1465502"/>
    <lineage>
        <taxon>Bacteria</taxon>
        <taxon>Bacillati</taxon>
        <taxon>Bacillota</taxon>
        <taxon>Bacilli</taxon>
        <taxon>Bacillales</taxon>
        <taxon>Sporolactobacillaceae</taxon>
        <taxon>Sporolactobacillus</taxon>
    </lineage>
</organism>
<dbReference type="EMBL" id="JAFBEV010000013">
    <property type="protein sequence ID" value="MBM7658217.1"/>
    <property type="molecule type" value="Genomic_DNA"/>
</dbReference>
<evidence type="ECO:0000313" key="5">
    <source>
        <dbReference type="EMBL" id="MBM7658217.1"/>
    </source>
</evidence>
<dbReference type="Pfam" id="PF17853">
    <property type="entry name" value="GGDEF_2"/>
    <property type="match status" value="1"/>
</dbReference>
<comment type="caution">
    <text evidence="5">The sequence shown here is derived from an EMBL/GenBank/DDBJ whole genome shotgun (WGS) entry which is preliminary data.</text>
</comment>
<reference evidence="5 6" key="1">
    <citation type="submission" date="2021-01" db="EMBL/GenBank/DDBJ databases">
        <title>Genomic Encyclopedia of Type Strains, Phase IV (KMG-IV): sequencing the most valuable type-strain genomes for metagenomic binning, comparative biology and taxonomic classification.</title>
        <authorList>
            <person name="Goeker M."/>
        </authorList>
    </citation>
    <scope>NUCLEOTIDE SEQUENCE [LARGE SCALE GENOMIC DNA]</scope>
    <source>
        <strain evidence="5 6">DSM 100968</strain>
    </source>
</reference>
<feature type="domain" description="CdaR GGDEF-like" evidence="4">
    <location>
        <begin position="301"/>
        <end position="430"/>
    </location>
</feature>
<sequence>MSFIEVRQSIMKVSELFQIPVFNDFRLVAGSEGTEREICNVNMMDAPDIIDFLKPNDFLITTGYHLQRDPTLFYNLVEQMAARGCAALGIKSRRFLNGIPNEIIERADQLHFPLIDLPNSLALVDITNQTLTRILDARTKELQFAIDTHQQFTEHMVSGEGIDRLLKRLSDMIGFQALLLDSYFKQVAPNSGTEKREGVLRHIQALEQIFLGLSTNKSAFSIIETRQTYSLFVLHTYRKKRYFLLINGLLPQTDRLLMLTVEQASNVLVFELMKDEALKQTERKMRDAFFANLLRGSFSGGEEIISRAKEFGLVNGLTYVLVCGELDMNKEPLSFITFQLENNDVFDYLEGEAGLLPFPAHYFVNDHTCALICELTMTWENGLHFLKPALKEIQRKIQRIFPHTISFGLSSGFTDLADLPDAFREAAGALHRGKQAGDHSFIQVYQASGLTDLLRRMPFEELGKIYRDTLQDLAYPEKDEDRALLQTLTVYLESNCQISETAKKLYVHRNTVIYRIEKCEHLLGKDIKDPETTFQLRFALRIRPLIEEQNGGIDG</sequence>
<proteinExistence type="inferred from homology"/>
<dbReference type="InterPro" id="IPR025736">
    <property type="entry name" value="PucR_C-HTH_dom"/>
</dbReference>